<keyword evidence="3" id="KW-1185">Reference proteome</keyword>
<dbReference type="STRING" id="320787.CA2015_3282"/>
<proteinExistence type="predicted"/>
<keyword evidence="1" id="KW-1133">Transmembrane helix</keyword>
<organism evidence="2 3">
    <name type="scientific">Cyclobacterium amurskyense</name>
    <dbReference type="NCBI Taxonomy" id="320787"/>
    <lineage>
        <taxon>Bacteria</taxon>
        <taxon>Pseudomonadati</taxon>
        <taxon>Bacteroidota</taxon>
        <taxon>Cytophagia</taxon>
        <taxon>Cytophagales</taxon>
        <taxon>Cyclobacteriaceae</taxon>
        <taxon>Cyclobacterium</taxon>
    </lineage>
</organism>
<accession>A0A0H4PEI1</accession>
<evidence type="ECO:0000313" key="2">
    <source>
        <dbReference type="EMBL" id="AKP52674.1"/>
    </source>
</evidence>
<dbReference type="EMBL" id="CP012040">
    <property type="protein sequence ID" value="AKP52674.1"/>
    <property type="molecule type" value="Genomic_DNA"/>
</dbReference>
<dbReference type="KEGG" id="camu:CA2015_3282"/>
<evidence type="ECO:0000256" key="1">
    <source>
        <dbReference type="SAM" id="Phobius"/>
    </source>
</evidence>
<keyword evidence="1" id="KW-0812">Transmembrane</keyword>
<sequence length="57" mass="6689">MQAAKTFSWLESFLAKEIMIRDLQMQVLLDCFWFLFIGDNVFGLFLWLLSGKKVQNG</sequence>
<protein>
    <submittedName>
        <fullName evidence="2">Uncharacterized protein</fullName>
    </submittedName>
</protein>
<dbReference type="Proteomes" id="UP000036520">
    <property type="component" value="Chromosome"/>
</dbReference>
<dbReference type="AlphaFoldDB" id="A0A0H4PEI1"/>
<keyword evidence="1" id="KW-0472">Membrane</keyword>
<dbReference type="RefSeq" id="WP_157470508.1">
    <property type="nucleotide sequence ID" value="NZ_CAXBGM010000064.1"/>
</dbReference>
<reference evidence="2 3" key="1">
    <citation type="submission" date="2015-07" db="EMBL/GenBank/DDBJ databases">
        <authorList>
            <person name="Kim K.M."/>
        </authorList>
    </citation>
    <scope>NUCLEOTIDE SEQUENCE [LARGE SCALE GENOMIC DNA]</scope>
    <source>
        <strain evidence="2 3">KCTC 12363</strain>
    </source>
</reference>
<gene>
    <name evidence="2" type="ORF">CA2015_3282</name>
</gene>
<feature type="transmembrane region" description="Helical" evidence="1">
    <location>
        <begin position="27"/>
        <end position="49"/>
    </location>
</feature>
<evidence type="ECO:0000313" key="3">
    <source>
        <dbReference type="Proteomes" id="UP000036520"/>
    </source>
</evidence>
<name>A0A0H4PEI1_9BACT</name>